<name>A0A0H5RLV0_9EUKA</name>
<feature type="region of interest" description="Disordered" evidence="1">
    <location>
        <begin position="1"/>
        <end position="30"/>
    </location>
</feature>
<evidence type="ECO:0000256" key="1">
    <source>
        <dbReference type="SAM" id="MobiDB-lite"/>
    </source>
</evidence>
<dbReference type="EMBL" id="HACM01009262">
    <property type="protein sequence ID" value="CRZ09704.1"/>
    <property type="molecule type" value="Transcribed_RNA"/>
</dbReference>
<evidence type="ECO:0008006" key="3">
    <source>
        <dbReference type="Google" id="ProtNLM"/>
    </source>
</evidence>
<sequence>MENQGHLGHGSWFDRKRATSPGSPTRMPNPLSYGHHADYMDCHLDHTSSPSKGQPSLIMPHNAPSSSAINISCLPKISSASSNPPALPVVVPDKHKDVLQKMANKAERARRSRRKRKAYVSDLETQLQSYSQQLRLLASQEAQLSHVINGQFNDERSLSKNVIKERQFETDLERCKTIHMDTIRAIQEQLQRPKHSPTSQPDSLSTLLKTLTKNCRARENMFEEYLELMESTICFGSGNPAEALWLLCSREGDELRSHLKLSDAQTMALDQFRLRFAELSRDLSLVLHITTGLRSHCREMVNARGQEIERMIQITGDIETCRIINWVEKETWFMELLDSLFDQYIASSLD</sequence>
<dbReference type="AlphaFoldDB" id="A0A0H5RLV0"/>
<proteinExistence type="predicted"/>
<dbReference type="Gene3D" id="1.20.5.170">
    <property type="match status" value="1"/>
</dbReference>
<reference evidence="2" key="1">
    <citation type="submission" date="2015-04" db="EMBL/GenBank/DDBJ databases">
        <title>The genome sequence of the plant pathogenic Rhizarian Plasmodiophora brassicae reveals insights in its biotrophic life cycle and the origin of chitin synthesis.</title>
        <authorList>
            <person name="Schwelm A."/>
            <person name="Fogelqvist J."/>
            <person name="Knaust A."/>
            <person name="Julke S."/>
            <person name="Lilja T."/>
            <person name="Dhandapani V."/>
            <person name="Bonilla-Rosso G."/>
            <person name="Karlsson M."/>
            <person name="Shevchenko A."/>
            <person name="Choi S.R."/>
            <person name="Kim H.G."/>
            <person name="Park J.Y."/>
            <person name="Lim Y.P."/>
            <person name="Ludwig-Muller J."/>
            <person name="Dixelius C."/>
        </authorList>
    </citation>
    <scope>NUCLEOTIDE SEQUENCE</scope>
    <source>
        <tissue evidence="2">Potato root galls</tissue>
    </source>
</reference>
<accession>A0A0H5RLV0</accession>
<protein>
    <recommendedName>
        <fullName evidence="3">BZIP domain-containing protein</fullName>
    </recommendedName>
</protein>
<evidence type="ECO:0000313" key="2">
    <source>
        <dbReference type="EMBL" id="CRZ09704.1"/>
    </source>
</evidence>
<organism evidence="2">
    <name type="scientific">Spongospora subterranea</name>
    <dbReference type="NCBI Taxonomy" id="70186"/>
    <lineage>
        <taxon>Eukaryota</taxon>
        <taxon>Sar</taxon>
        <taxon>Rhizaria</taxon>
        <taxon>Endomyxa</taxon>
        <taxon>Phytomyxea</taxon>
        <taxon>Plasmodiophorida</taxon>
        <taxon>Plasmodiophoridae</taxon>
        <taxon>Spongospora</taxon>
    </lineage>
</organism>